<reference evidence="2" key="1">
    <citation type="submission" date="2016-10" db="EMBL/GenBank/DDBJ databases">
        <authorList>
            <person name="Varghese N."/>
            <person name="Submissions S."/>
        </authorList>
    </citation>
    <scope>NUCLEOTIDE SEQUENCE [LARGE SCALE GENOMIC DNA]</scope>
    <source>
        <strain evidence="2">CGMCC 4.7038</strain>
    </source>
</reference>
<dbReference type="EMBL" id="FNYV01000012">
    <property type="protein sequence ID" value="SEJ98548.1"/>
    <property type="molecule type" value="Genomic_DNA"/>
</dbReference>
<evidence type="ECO:0000313" key="1">
    <source>
        <dbReference type="EMBL" id="SEJ98548.1"/>
    </source>
</evidence>
<sequence length="107" mass="11501">MGQIREPAAEPLPYAEVTDGEYAARVAQAFTARQFGPAVLLSGDCPRCQHPIVCPIVGEIYRRDAPETSSDPGYRTLLCSCAADHPARPDGLTGCGAYWTLSMEVES</sequence>
<organism evidence="1 2">
    <name type="scientific">Micromonospora phaseoli</name>
    <dbReference type="NCBI Taxonomy" id="1144548"/>
    <lineage>
        <taxon>Bacteria</taxon>
        <taxon>Bacillati</taxon>
        <taxon>Actinomycetota</taxon>
        <taxon>Actinomycetes</taxon>
        <taxon>Micromonosporales</taxon>
        <taxon>Micromonosporaceae</taxon>
        <taxon>Micromonospora</taxon>
    </lineage>
</organism>
<keyword evidence="2" id="KW-1185">Reference proteome</keyword>
<gene>
    <name evidence="1" type="ORF">SAMN05443287_112139</name>
</gene>
<dbReference type="STRING" id="1144548.SAMN05443287_112139"/>
<name>A0A1H7D9Z8_9ACTN</name>
<dbReference type="Proteomes" id="UP000198707">
    <property type="component" value="Unassembled WGS sequence"/>
</dbReference>
<evidence type="ECO:0000313" key="2">
    <source>
        <dbReference type="Proteomes" id="UP000198707"/>
    </source>
</evidence>
<protein>
    <submittedName>
        <fullName evidence="1">Uncharacterized protein</fullName>
    </submittedName>
</protein>
<proteinExistence type="predicted"/>
<accession>A0A1H7D9Z8</accession>
<dbReference type="AlphaFoldDB" id="A0A1H7D9Z8"/>